<evidence type="ECO:0000313" key="1">
    <source>
        <dbReference type="EMBL" id="KAF9646324.1"/>
    </source>
</evidence>
<name>A0ACB6Z9Z3_THEGA</name>
<dbReference type="Proteomes" id="UP000886501">
    <property type="component" value="Unassembled WGS sequence"/>
</dbReference>
<protein>
    <submittedName>
        <fullName evidence="1">Uncharacterized protein</fullName>
    </submittedName>
</protein>
<reference evidence="1" key="1">
    <citation type="submission" date="2019-10" db="EMBL/GenBank/DDBJ databases">
        <authorList>
            <consortium name="DOE Joint Genome Institute"/>
            <person name="Kuo A."/>
            <person name="Miyauchi S."/>
            <person name="Kiss E."/>
            <person name="Drula E."/>
            <person name="Kohler A."/>
            <person name="Sanchez-Garcia M."/>
            <person name="Andreopoulos B."/>
            <person name="Barry K.W."/>
            <person name="Bonito G."/>
            <person name="Buee M."/>
            <person name="Carver A."/>
            <person name="Chen C."/>
            <person name="Cichocki N."/>
            <person name="Clum A."/>
            <person name="Culley D."/>
            <person name="Crous P.W."/>
            <person name="Fauchery L."/>
            <person name="Girlanda M."/>
            <person name="Hayes R."/>
            <person name="Keri Z."/>
            <person name="Labutti K."/>
            <person name="Lipzen A."/>
            <person name="Lombard V."/>
            <person name="Magnuson J."/>
            <person name="Maillard F."/>
            <person name="Morin E."/>
            <person name="Murat C."/>
            <person name="Nolan M."/>
            <person name="Ohm R."/>
            <person name="Pangilinan J."/>
            <person name="Pereira M."/>
            <person name="Perotto S."/>
            <person name="Peter M."/>
            <person name="Riley R."/>
            <person name="Sitrit Y."/>
            <person name="Stielow B."/>
            <person name="Szollosi G."/>
            <person name="Zifcakova L."/>
            <person name="Stursova M."/>
            <person name="Spatafora J.W."/>
            <person name="Tedersoo L."/>
            <person name="Vaario L.-M."/>
            <person name="Yamada A."/>
            <person name="Yan M."/>
            <person name="Wang P."/>
            <person name="Xu J."/>
            <person name="Bruns T."/>
            <person name="Baldrian P."/>
            <person name="Vilgalys R."/>
            <person name="Henrissat B."/>
            <person name="Grigoriev I.V."/>
            <person name="Hibbett D."/>
            <person name="Nagy L.G."/>
            <person name="Martin F.M."/>
        </authorList>
    </citation>
    <scope>NUCLEOTIDE SEQUENCE</scope>
    <source>
        <strain evidence="1">P2</strain>
    </source>
</reference>
<keyword evidence="2" id="KW-1185">Reference proteome</keyword>
<evidence type="ECO:0000313" key="2">
    <source>
        <dbReference type="Proteomes" id="UP000886501"/>
    </source>
</evidence>
<dbReference type="EMBL" id="MU118061">
    <property type="protein sequence ID" value="KAF9646324.1"/>
    <property type="molecule type" value="Genomic_DNA"/>
</dbReference>
<accession>A0ACB6Z9Z3</accession>
<sequence>MRSSSDVRGSSILKSMPPEEVQIKRSRGELSCAECRRCRIRCDRKVPCGSCVRRGCVSLCPNGEFITGRMTRFVLADTEELHGQITQMSQRIRQLEDALSVAHSSDVHGDRHPLLHDELLGIKFGSGPRSVSEDNDDQFTLSFGTLAITDSGGSSYFGVSAGALVSHGDA</sequence>
<comment type="caution">
    <text evidence="1">The sequence shown here is derived from an EMBL/GenBank/DDBJ whole genome shotgun (WGS) entry which is preliminary data.</text>
</comment>
<proteinExistence type="predicted"/>
<organism evidence="1 2">
    <name type="scientific">Thelephora ganbajun</name>
    <name type="common">Ganba fungus</name>
    <dbReference type="NCBI Taxonomy" id="370292"/>
    <lineage>
        <taxon>Eukaryota</taxon>
        <taxon>Fungi</taxon>
        <taxon>Dikarya</taxon>
        <taxon>Basidiomycota</taxon>
        <taxon>Agaricomycotina</taxon>
        <taxon>Agaricomycetes</taxon>
        <taxon>Thelephorales</taxon>
        <taxon>Thelephoraceae</taxon>
        <taxon>Thelephora</taxon>
    </lineage>
</organism>
<reference evidence="1" key="2">
    <citation type="journal article" date="2020" name="Nat. Commun.">
        <title>Large-scale genome sequencing of mycorrhizal fungi provides insights into the early evolution of symbiotic traits.</title>
        <authorList>
            <person name="Miyauchi S."/>
            <person name="Kiss E."/>
            <person name="Kuo A."/>
            <person name="Drula E."/>
            <person name="Kohler A."/>
            <person name="Sanchez-Garcia M."/>
            <person name="Morin E."/>
            <person name="Andreopoulos B."/>
            <person name="Barry K.W."/>
            <person name="Bonito G."/>
            <person name="Buee M."/>
            <person name="Carver A."/>
            <person name="Chen C."/>
            <person name="Cichocki N."/>
            <person name="Clum A."/>
            <person name="Culley D."/>
            <person name="Crous P.W."/>
            <person name="Fauchery L."/>
            <person name="Girlanda M."/>
            <person name="Hayes R.D."/>
            <person name="Keri Z."/>
            <person name="LaButti K."/>
            <person name="Lipzen A."/>
            <person name="Lombard V."/>
            <person name="Magnuson J."/>
            <person name="Maillard F."/>
            <person name="Murat C."/>
            <person name="Nolan M."/>
            <person name="Ohm R.A."/>
            <person name="Pangilinan J."/>
            <person name="Pereira M.F."/>
            <person name="Perotto S."/>
            <person name="Peter M."/>
            <person name="Pfister S."/>
            <person name="Riley R."/>
            <person name="Sitrit Y."/>
            <person name="Stielow J.B."/>
            <person name="Szollosi G."/>
            <person name="Zifcakova L."/>
            <person name="Stursova M."/>
            <person name="Spatafora J.W."/>
            <person name="Tedersoo L."/>
            <person name="Vaario L.M."/>
            <person name="Yamada A."/>
            <person name="Yan M."/>
            <person name="Wang P."/>
            <person name="Xu J."/>
            <person name="Bruns T."/>
            <person name="Baldrian P."/>
            <person name="Vilgalys R."/>
            <person name="Dunand C."/>
            <person name="Henrissat B."/>
            <person name="Grigoriev I.V."/>
            <person name="Hibbett D."/>
            <person name="Nagy L.G."/>
            <person name="Martin F.M."/>
        </authorList>
    </citation>
    <scope>NUCLEOTIDE SEQUENCE</scope>
    <source>
        <strain evidence="1">P2</strain>
    </source>
</reference>
<gene>
    <name evidence="1" type="ORF">BDM02DRAFT_3100026</name>
</gene>